<gene>
    <name evidence="2" type="ORF">ARMOST_12694</name>
</gene>
<dbReference type="OMA" id="CGQEYRN"/>
<keyword evidence="3" id="KW-1185">Reference proteome</keyword>
<sequence>MSGHVNMMDDVLISQRKHPTDIDRLQNADLLKVPTPLLRSALRALVSQGSAAQKTFVEHVRARLRESTPAFPPARDLFKDQASSAAYLSSTRCLFSSKMVQDSLLHLAHFLRCIPEAKIRWNSNDALELTLEKACGDIVQAVQALKESRPEPTLDLENLLRRLRSALTACQSYCYSNNLSYPFTRSLLQLEDVLALLYPSSTFKHLNSTTNPRIDISVDSSVAAKLEYFQLGPAKVPRLFNGLWQMSSPAWGSASSTKQNAALCELVRRGLVATDMADHYGDAELMYGSFRNRLPEEVGRTVFAGTKWCVFRPLDGPVTTDFVLAAVKERSRRLGGRVELLQFHWFDYNAKEYLIILEKLVGLTKSHPHLVSAIGLCNFDAEHTQEACEYLIAKTGNVGVVSNQVQYSLIDSRPKIKMASVCEKYGIRLLTYGSFCGGFLSEKWLGVKSPDVYSEAVALTPSQRKYFDMIMTWGSWSDLQHLLQTLKSIADTHGVELTNVATRWVLDNPEVGAVIVGTRLGVSSNADSNLKVFSFKLTPEDTARIDAVALGAHLQGLYDKIGDCGHEYRH</sequence>
<evidence type="ECO:0000259" key="1">
    <source>
        <dbReference type="Pfam" id="PF00248"/>
    </source>
</evidence>
<dbReference type="STRING" id="47428.A0A284RKP7"/>
<dbReference type="AlphaFoldDB" id="A0A284RKP7"/>
<protein>
    <recommendedName>
        <fullName evidence="1">NADP-dependent oxidoreductase domain-containing protein</fullName>
    </recommendedName>
</protein>
<accession>A0A284RKP7</accession>
<organism evidence="2 3">
    <name type="scientific">Armillaria ostoyae</name>
    <name type="common">Armillaria root rot fungus</name>
    <dbReference type="NCBI Taxonomy" id="47428"/>
    <lineage>
        <taxon>Eukaryota</taxon>
        <taxon>Fungi</taxon>
        <taxon>Dikarya</taxon>
        <taxon>Basidiomycota</taxon>
        <taxon>Agaricomycotina</taxon>
        <taxon>Agaricomycetes</taxon>
        <taxon>Agaricomycetidae</taxon>
        <taxon>Agaricales</taxon>
        <taxon>Marasmiineae</taxon>
        <taxon>Physalacriaceae</taxon>
        <taxon>Armillaria</taxon>
    </lineage>
</organism>
<dbReference type="Gene3D" id="3.20.20.100">
    <property type="entry name" value="NADP-dependent oxidoreductase domain"/>
    <property type="match status" value="1"/>
</dbReference>
<dbReference type="EMBL" id="FUEG01000010">
    <property type="protein sequence ID" value="SJL09317.1"/>
    <property type="molecule type" value="Genomic_DNA"/>
</dbReference>
<name>A0A284RKP7_ARMOS</name>
<dbReference type="Proteomes" id="UP000219338">
    <property type="component" value="Unassembled WGS sequence"/>
</dbReference>
<dbReference type="Pfam" id="PF00248">
    <property type="entry name" value="Aldo_ket_red"/>
    <property type="match status" value="1"/>
</dbReference>
<dbReference type="InterPro" id="IPR036812">
    <property type="entry name" value="NAD(P)_OxRdtase_dom_sf"/>
</dbReference>
<proteinExistence type="predicted"/>
<dbReference type="OrthoDB" id="686384at2759"/>
<evidence type="ECO:0000313" key="3">
    <source>
        <dbReference type="Proteomes" id="UP000219338"/>
    </source>
</evidence>
<dbReference type="PANTHER" id="PTHR43147">
    <property type="entry name" value="PROTEIN TAS"/>
    <property type="match status" value="1"/>
</dbReference>
<dbReference type="InterPro" id="IPR023210">
    <property type="entry name" value="NADP_OxRdtase_dom"/>
</dbReference>
<dbReference type="PANTHER" id="PTHR43147:SF2">
    <property type="entry name" value="NADP-DEPENDENT OXIDOREDUCTASE DOMAIN-CONTAINING PROTEIN"/>
    <property type="match status" value="1"/>
</dbReference>
<feature type="domain" description="NADP-dependent oxidoreductase" evidence="1">
    <location>
        <begin position="239"/>
        <end position="548"/>
    </location>
</feature>
<dbReference type="SUPFAM" id="SSF51430">
    <property type="entry name" value="NAD(P)-linked oxidoreductase"/>
    <property type="match status" value="1"/>
</dbReference>
<reference evidence="3" key="1">
    <citation type="journal article" date="2017" name="Nat. Ecol. Evol.">
        <title>Genome expansion and lineage-specific genetic innovations in the forest pathogenic fungi Armillaria.</title>
        <authorList>
            <person name="Sipos G."/>
            <person name="Prasanna A.N."/>
            <person name="Walter M.C."/>
            <person name="O'Connor E."/>
            <person name="Balint B."/>
            <person name="Krizsan K."/>
            <person name="Kiss B."/>
            <person name="Hess J."/>
            <person name="Varga T."/>
            <person name="Slot J."/>
            <person name="Riley R."/>
            <person name="Boka B."/>
            <person name="Rigling D."/>
            <person name="Barry K."/>
            <person name="Lee J."/>
            <person name="Mihaltcheva S."/>
            <person name="LaButti K."/>
            <person name="Lipzen A."/>
            <person name="Waldron R."/>
            <person name="Moloney N.M."/>
            <person name="Sperisen C."/>
            <person name="Kredics L."/>
            <person name="Vagvoelgyi C."/>
            <person name="Patrignani A."/>
            <person name="Fitzpatrick D."/>
            <person name="Nagy I."/>
            <person name="Doyle S."/>
            <person name="Anderson J.B."/>
            <person name="Grigoriev I.V."/>
            <person name="Gueldener U."/>
            <person name="Muensterkoetter M."/>
            <person name="Nagy L.G."/>
        </authorList>
    </citation>
    <scope>NUCLEOTIDE SEQUENCE [LARGE SCALE GENOMIC DNA]</scope>
    <source>
        <strain evidence="3">C18/9</strain>
    </source>
</reference>
<evidence type="ECO:0000313" key="2">
    <source>
        <dbReference type="EMBL" id="SJL09317.1"/>
    </source>
</evidence>